<dbReference type="EMBL" id="FNFO01000009">
    <property type="protein sequence ID" value="SDL92173.1"/>
    <property type="molecule type" value="Genomic_DNA"/>
</dbReference>
<dbReference type="PANTHER" id="PTHR34596:SF2">
    <property type="entry name" value="CHITOPORIN"/>
    <property type="match status" value="1"/>
</dbReference>
<dbReference type="STRING" id="1075417.SAMN05421823_10938"/>
<dbReference type="GO" id="GO:0015288">
    <property type="term" value="F:porin activity"/>
    <property type="evidence" value="ECO:0007669"/>
    <property type="project" value="TreeGrafter"/>
</dbReference>
<dbReference type="Pfam" id="PF03573">
    <property type="entry name" value="OprD"/>
    <property type="match status" value="1"/>
</dbReference>
<dbReference type="GO" id="GO:0016020">
    <property type="term" value="C:membrane"/>
    <property type="evidence" value="ECO:0007669"/>
    <property type="project" value="InterPro"/>
</dbReference>
<proteinExistence type="inferred from homology"/>
<keyword evidence="3" id="KW-0732">Signal</keyword>
<evidence type="ECO:0000313" key="4">
    <source>
        <dbReference type="EMBL" id="SDL92173.1"/>
    </source>
</evidence>
<evidence type="ECO:0000256" key="1">
    <source>
        <dbReference type="ARBA" id="ARBA00009075"/>
    </source>
</evidence>
<evidence type="ECO:0000256" key="3">
    <source>
        <dbReference type="ARBA" id="ARBA00022729"/>
    </source>
</evidence>
<dbReference type="Gene3D" id="2.40.160.10">
    <property type="entry name" value="Porin"/>
    <property type="match status" value="1"/>
</dbReference>
<dbReference type="InterPro" id="IPR023614">
    <property type="entry name" value="Porin_dom_sf"/>
</dbReference>
<protein>
    <submittedName>
        <fullName evidence="4">Outer membrane porin, OprD family</fullName>
    </submittedName>
</protein>
<dbReference type="InterPro" id="IPR005318">
    <property type="entry name" value="OM_porin_bac"/>
</dbReference>
<accession>A0A1G9P0T4</accession>
<dbReference type="AlphaFoldDB" id="A0A1G9P0T4"/>
<dbReference type="Proteomes" id="UP000198510">
    <property type="component" value="Unassembled WGS sequence"/>
</dbReference>
<evidence type="ECO:0000313" key="5">
    <source>
        <dbReference type="Proteomes" id="UP000198510"/>
    </source>
</evidence>
<name>A0A1G9P0T4_9BACT</name>
<organism evidence="4 5">
    <name type="scientific">Catalinimonas alkaloidigena</name>
    <dbReference type="NCBI Taxonomy" id="1075417"/>
    <lineage>
        <taxon>Bacteria</taxon>
        <taxon>Pseudomonadati</taxon>
        <taxon>Bacteroidota</taxon>
        <taxon>Cytophagia</taxon>
        <taxon>Cytophagales</taxon>
        <taxon>Catalimonadaceae</taxon>
        <taxon>Catalinimonas</taxon>
    </lineage>
</organism>
<comment type="similarity">
    <text evidence="1">Belongs to the outer membrane porin (Opr) (TC 1.B.25) family.</text>
</comment>
<keyword evidence="5" id="KW-1185">Reference proteome</keyword>
<gene>
    <name evidence="4" type="ORF">SAMN05421823_10938</name>
</gene>
<evidence type="ECO:0000256" key="2">
    <source>
        <dbReference type="ARBA" id="ARBA00022448"/>
    </source>
</evidence>
<keyword evidence="2" id="KW-0813">Transport</keyword>
<dbReference type="PANTHER" id="PTHR34596">
    <property type="entry name" value="CHITOPORIN"/>
    <property type="match status" value="1"/>
</dbReference>
<sequence>MLPWTVHAQSDSVQSRGDVSGQWRTYFMSTLNQGDLKDFAALATGGKLKYVHRWGTHLEAAAAFYTAVNLGISDPTATDPATGRPSRYEAGLFNMQDLSQREVALLGEAYLTLRYNRHALTLGRMKLVSPLFNPQDGRMIPTLLQGLWYAQRPDKALDLGAGVFTKVAPRGTDRFYGIGESIGVYPAGRNLTGAPSDYPMHTRSKFLAIGHAHWKPMPHGEVHVWDYWADNVFHTVYLEPAYTVTLGEHAWQLAGQWVHQDRVGEGGNADPVRRYFASRTADVFGVQLQVKGTTTVRLGYNRITGAGQFLFPREWGREGLYTFQKRERSEGNANADALVLTLDRTWKGQAGSLQGIVSAGHHWRASVTEAAANKYAQPSYTHLNLDLFYTPAALRRLQTELLLTYKIGQGDIPENPAFVLNKVDMGLINLIVNYTF</sequence>
<reference evidence="4 5" key="1">
    <citation type="submission" date="2016-10" db="EMBL/GenBank/DDBJ databases">
        <authorList>
            <person name="de Groot N.N."/>
        </authorList>
    </citation>
    <scope>NUCLEOTIDE SEQUENCE [LARGE SCALE GENOMIC DNA]</scope>
    <source>
        <strain evidence="4 5">DSM 25186</strain>
    </source>
</reference>